<name>A0ABS1CD63_9GAMM</name>
<keyword evidence="1" id="KW-1133">Transmembrane helix</keyword>
<keyword evidence="3" id="KW-1185">Reference proteome</keyword>
<protein>
    <submittedName>
        <fullName evidence="2">Spermidine synthase</fullName>
    </submittedName>
</protein>
<accession>A0ABS1CD63</accession>
<feature type="transmembrane region" description="Helical" evidence="1">
    <location>
        <begin position="188"/>
        <end position="211"/>
    </location>
</feature>
<dbReference type="Proteomes" id="UP000748752">
    <property type="component" value="Unassembled WGS sequence"/>
</dbReference>
<feature type="transmembrane region" description="Helical" evidence="1">
    <location>
        <begin position="231"/>
        <end position="252"/>
    </location>
</feature>
<proteinExistence type="predicted"/>
<feature type="transmembrane region" description="Helical" evidence="1">
    <location>
        <begin position="91"/>
        <end position="112"/>
    </location>
</feature>
<dbReference type="RefSeq" id="WP_200234154.1">
    <property type="nucleotide sequence ID" value="NZ_NRRV01000005.1"/>
</dbReference>
<sequence length="258" mass="26120">MPFKERLTAVITTLFVWSLAGALFGGLFIGLYEVLQVLDLGPWQAVVVAALAAAMTTAAFYSAMPVALMGAMAGVVASIGYLIIGGPRLELGIIALVAAGLGVLGGAFVAWTSEAGSRPLAETLTGLLAGLGAGFILVVVLTLYSRPVGAFVMAAGVVALVGSLFQLNEHWIVKGVHGWLPDTLAAPLVAALVAAVVGASIWMVAGTTAAALDPAAKDAVERVLAEMPSGFLGGLLGGAVTGLLLEVLGFRLEEHESA</sequence>
<dbReference type="EMBL" id="NRRV01000005">
    <property type="protein sequence ID" value="MBK1629836.1"/>
    <property type="molecule type" value="Genomic_DNA"/>
</dbReference>
<keyword evidence="1" id="KW-0812">Transmembrane</keyword>
<feature type="transmembrane region" description="Helical" evidence="1">
    <location>
        <begin position="7"/>
        <end position="31"/>
    </location>
</feature>
<evidence type="ECO:0000313" key="3">
    <source>
        <dbReference type="Proteomes" id="UP000748752"/>
    </source>
</evidence>
<comment type="caution">
    <text evidence="2">The sequence shown here is derived from an EMBL/GenBank/DDBJ whole genome shotgun (WGS) entry which is preliminary data.</text>
</comment>
<keyword evidence="1" id="KW-0472">Membrane</keyword>
<organism evidence="2 3">
    <name type="scientific">Thiohalocapsa halophila</name>
    <dbReference type="NCBI Taxonomy" id="69359"/>
    <lineage>
        <taxon>Bacteria</taxon>
        <taxon>Pseudomonadati</taxon>
        <taxon>Pseudomonadota</taxon>
        <taxon>Gammaproteobacteria</taxon>
        <taxon>Chromatiales</taxon>
        <taxon>Chromatiaceae</taxon>
        <taxon>Thiohalocapsa</taxon>
    </lineage>
</organism>
<reference evidence="2 3" key="1">
    <citation type="journal article" date="2020" name="Microorganisms">
        <title>Osmotic Adaptation and Compatible Solute Biosynthesis of Phototrophic Bacteria as Revealed from Genome Analyses.</title>
        <authorList>
            <person name="Imhoff J.F."/>
            <person name="Rahn T."/>
            <person name="Kunzel S."/>
            <person name="Keller A."/>
            <person name="Neulinger S.C."/>
        </authorList>
    </citation>
    <scope>NUCLEOTIDE SEQUENCE [LARGE SCALE GENOMIC DNA]</scope>
    <source>
        <strain evidence="2 3">DSM 6210</strain>
    </source>
</reference>
<feature type="transmembrane region" description="Helical" evidence="1">
    <location>
        <begin position="124"/>
        <end position="144"/>
    </location>
</feature>
<gene>
    <name evidence="2" type="ORF">CKO31_03580</name>
</gene>
<evidence type="ECO:0000256" key="1">
    <source>
        <dbReference type="SAM" id="Phobius"/>
    </source>
</evidence>
<feature type="transmembrane region" description="Helical" evidence="1">
    <location>
        <begin position="66"/>
        <end position="85"/>
    </location>
</feature>
<feature type="transmembrane region" description="Helical" evidence="1">
    <location>
        <begin position="150"/>
        <end position="167"/>
    </location>
</feature>
<evidence type="ECO:0000313" key="2">
    <source>
        <dbReference type="EMBL" id="MBK1629836.1"/>
    </source>
</evidence>